<keyword evidence="1" id="KW-0812">Transmembrane</keyword>
<organism evidence="3 4">
    <name type="scientific">Mycetocola miduiensis</name>
    <dbReference type="NCBI Taxonomy" id="995034"/>
    <lineage>
        <taxon>Bacteria</taxon>
        <taxon>Bacillati</taxon>
        <taxon>Actinomycetota</taxon>
        <taxon>Actinomycetes</taxon>
        <taxon>Micrococcales</taxon>
        <taxon>Microbacteriaceae</taxon>
        <taxon>Mycetocola</taxon>
    </lineage>
</organism>
<proteinExistence type="predicted"/>
<dbReference type="EMBL" id="FOVM01000005">
    <property type="protein sequence ID" value="SFN76368.1"/>
    <property type="molecule type" value="Genomic_DNA"/>
</dbReference>
<dbReference type="InterPro" id="IPR036465">
    <property type="entry name" value="vWFA_dom_sf"/>
</dbReference>
<protein>
    <submittedName>
        <fullName evidence="3">von Willebrand factor type A domain-containing protein</fullName>
    </submittedName>
</protein>
<dbReference type="STRING" id="995034.SAMN05216219_2006"/>
<dbReference type="PROSITE" id="PS50234">
    <property type="entry name" value="VWFA"/>
    <property type="match status" value="1"/>
</dbReference>
<feature type="transmembrane region" description="Helical" evidence="1">
    <location>
        <begin position="62"/>
        <end position="81"/>
    </location>
</feature>
<dbReference type="InterPro" id="IPR002035">
    <property type="entry name" value="VWF_A"/>
</dbReference>
<name>A0A1I5BNR3_9MICO</name>
<evidence type="ECO:0000259" key="2">
    <source>
        <dbReference type="PROSITE" id="PS50234"/>
    </source>
</evidence>
<evidence type="ECO:0000313" key="3">
    <source>
        <dbReference type="EMBL" id="SFN76368.1"/>
    </source>
</evidence>
<dbReference type="AlphaFoldDB" id="A0A1I5BNR3"/>
<dbReference type="OrthoDB" id="4623238at2"/>
<dbReference type="Pfam" id="PF13519">
    <property type="entry name" value="VWA_2"/>
    <property type="match status" value="1"/>
</dbReference>
<sequence length="331" mass="36704">MELMYWWMPLLWLVVTAGVIVLALWLHARRRARNLADAVPVAHSDRLTELPAYRTALARYRAALFGAVLVVSLVLVAAVLMSSRLVSISTYQPEMRNRDIVLCLDVSGSMVDYDAAIVRTFRDLVDNFDGERIGLVLFNASAVTYFPLTTDYRFVQEQLAYLENDLSSPLSDYEFINGTLLGEGSSLIGDGLGSCVLRFDDVDKERSRSIVLATDNYVAGRPILTLPEAGALATERSVRVYGINPGDVSSKEYIAEFANEMKQVVLATDGGYFALADPSAIPSIVDGIEQQQTTRLTGEPMLVRTDEPSWPFVLSVLGTALIMYFGWRLKR</sequence>
<evidence type="ECO:0000256" key="1">
    <source>
        <dbReference type="SAM" id="Phobius"/>
    </source>
</evidence>
<feature type="transmembrane region" description="Helical" evidence="1">
    <location>
        <begin position="309"/>
        <end position="327"/>
    </location>
</feature>
<dbReference type="Gene3D" id="3.40.50.410">
    <property type="entry name" value="von Willebrand factor, type A domain"/>
    <property type="match status" value="1"/>
</dbReference>
<dbReference type="Proteomes" id="UP000198867">
    <property type="component" value="Unassembled WGS sequence"/>
</dbReference>
<gene>
    <name evidence="3" type="ORF">SAMN05216219_2006</name>
</gene>
<keyword evidence="4" id="KW-1185">Reference proteome</keyword>
<dbReference type="SMART" id="SM00327">
    <property type="entry name" value="VWA"/>
    <property type="match status" value="1"/>
</dbReference>
<keyword evidence="1" id="KW-1133">Transmembrane helix</keyword>
<evidence type="ECO:0000313" key="4">
    <source>
        <dbReference type="Proteomes" id="UP000198867"/>
    </source>
</evidence>
<reference evidence="4" key="1">
    <citation type="submission" date="2016-10" db="EMBL/GenBank/DDBJ databases">
        <authorList>
            <person name="Varghese N."/>
            <person name="Submissions S."/>
        </authorList>
    </citation>
    <scope>NUCLEOTIDE SEQUENCE [LARGE SCALE GENOMIC DNA]</scope>
    <source>
        <strain evidence="4">CGMCC 1.11101</strain>
    </source>
</reference>
<feature type="transmembrane region" description="Helical" evidence="1">
    <location>
        <begin position="6"/>
        <end position="26"/>
    </location>
</feature>
<feature type="domain" description="VWFA" evidence="2">
    <location>
        <begin position="99"/>
        <end position="288"/>
    </location>
</feature>
<dbReference type="SUPFAM" id="SSF53300">
    <property type="entry name" value="vWA-like"/>
    <property type="match status" value="1"/>
</dbReference>
<accession>A0A1I5BNR3</accession>
<keyword evidence="1" id="KW-0472">Membrane</keyword>